<evidence type="ECO:0000256" key="2">
    <source>
        <dbReference type="ARBA" id="ARBA00022448"/>
    </source>
</evidence>
<evidence type="ECO:0000313" key="7">
    <source>
        <dbReference type="Proteomes" id="UP000028824"/>
    </source>
</evidence>
<reference evidence="6 7" key="1">
    <citation type="submission" date="2014-03" db="EMBL/GenBank/DDBJ databases">
        <title>Genome of Paenirhodobacter enshiensis DW2-9.</title>
        <authorList>
            <person name="Wang D."/>
            <person name="Wang G."/>
        </authorList>
    </citation>
    <scope>NUCLEOTIDE SEQUENCE [LARGE SCALE GENOMIC DNA]</scope>
    <source>
        <strain evidence="6 7">DW2-9</strain>
    </source>
</reference>
<sequence length="427" mass="46534">MGGGTKIGAGLGRRSVLALGGAALAAPLIGGRALAGPGDAIRLGAPFHRTGIGASYGRWYERTATAALARINAAGGINGLPVEMIVEDDGTDPKRGVEVIEKFATDYKVDAVFGHLFSHVVAASAPRAGELKMPYFMCSETHALAAGRFNRYCFQPSMTDVKSQIRSMGPWIANTLGRKVTLIYPDYAFGYDHRDNMTAAIEAQGGKIVASIAIPPTETSFTRYLPRIPFDTEVIYHVMVGPSVLTFVRELGEHMGSHRPAIFGFIDSLEAVPLDQPQLDFLEGTYFWEGMPRYAQKDQTEFDKTYRTALNLDDTGATVGDAKDVATYSHMFSVWETLYAIKAAMEAADYRGPAQKTDMLEAMEATAGFAESDAFPQGEKLFNGRTHQAFGHQNISKMTAGRLEVVSRTTIEDTLYPDEVDYTKMSF</sequence>
<dbReference type="Proteomes" id="UP000028824">
    <property type="component" value="Unassembled WGS sequence"/>
</dbReference>
<proteinExistence type="inferred from homology"/>
<dbReference type="InterPro" id="IPR028081">
    <property type="entry name" value="Leu-bd"/>
</dbReference>
<dbReference type="STRING" id="1105367.CG50_14975"/>
<accession>A0A086Y1N8</accession>
<organism evidence="6 7">
    <name type="scientific">Paenirhodobacter enshiensis</name>
    <dbReference type="NCBI Taxonomy" id="1105367"/>
    <lineage>
        <taxon>Bacteria</taxon>
        <taxon>Pseudomonadati</taxon>
        <taxon>Pseudomonadota</taxon>
        <taxon>Alphaproteobacteria</taxon>
        <taxon>Rhodobacterales</taxon>
        <taxon>Rhodobacter group</taxon>
        <taxon>Paenirhodobacter</taxon>
    </lineage>
</organism>
<keyword evidence="4" id="KW-0029">Amino-acid transport</keyword>
<evidence type="ECO:0000259" key="5">
    <source>
        <dbReference type="Pfam" id="PF13458"/>
    </source>
</evidence>
<dbReference type="InterPro" id="IPR000709">
    <property type="entry name" value="Leu_Ile_Val-bd"/>
</dbReference>
<evidence type="ECO:0000256" key="3">
    <source>
        <dbReference type="ARBA" id="ARBA00022729"/>
    </source>
</evidence>
<dbReference type="GO" id="GO:0006865">
    <property type="term" value="P:amino acid transport"/>
    <property type="evidence" value="ECO:0007669"/>
    <property type="project" value="UniProtKB-KW"/>
</dbReference>
<evidence type="ECO:0000313" key="6">
    <source>
        <dbReference type="EMBL" id="KFI28188.1"/>
    </source>
</evidence>
<dbReference type="SUPFAM" id="SSF53822">
    <property type="entry name" value="Periplasmic binding protein-like I"/>
    <property type="match status" value="1"/>
</dbReference>
<dbReference type="InterPro" id="IPR051010">
    <property type="entry name" value="BCAA_transport"/>
</dbReference>
<dbReference type="InterPro" id="IPR006311">
    <property type="entry name" value="TAT_signal"/>
</dbReference>
<dbReference type="PRINTS" id="PR00337">
    <property type="entry name" value="LEUILEVALBP"/>
</dbReference>
<dbReference type="InterPro" id="IPR028082">
    <property type="entry name" value="Peripla_BP_I"/>
</dbReference>
<keyword evidence="3" id="KW-0732">Signal</keyword>
<dbReference type="EMBL" id="JFZB01000007">
    <property type="protein sequence ID" value="KFI28188.1"/>
    <property type="molecule type" value="Genomic_DNA"/>
</dbReference>
<evidence type="ECO:0000256" key="4">
    <source>
        <dbReference type="ARBA" id="ARBA00022970"/>
    </source>
</evidence>
<dbReference type="Gene3D" id="3.40.50.2300">
    <property type="match status" value="2"/>
</dbReference>
<keyword evidence="7" id="KW-1185">Reference proteome</keyword>
<dbReference type="Pfam" id="PF13458">
    <property type="entry name" value="Peripla_BP_6"/>
    <property type="match status" value="1"/>
</dbReference>
<dbReference type="PANTHER" id="PTHR30483:SF6">
    <property type="entry name" value="PERIPLASMIC BINDING PROTEIN OF ABC TRANSPORTER FOR NATURAL AMINO ACIDS"/>
    <property type="match status" value="1"/>
</dbReference>
<dbReference type="PROSITE" id="PS51318">
    <property type="entry name" value="TAT"/>
    <property type="match status" value="1"/>
</dbReference>
<comment type="caution">
    <text evidence="6">The sequence shown here is derived from an EMBL/GenBank/DDBJ whole genome shotgun (WGS) entry which is preliminary data.</text>
</comment>
<name>A0A086Y1N8_9RHOB</name>
<gene>
    <name evidence="6" type="ORF">CG50_14975</name>
</gene>
<dbReference type="AlphaFoldDB" id="A0A086Y1N8"/>
<feature type="domain" description="Leucine-binding protein" evidence="5">
    <location>
        <begin position="41"/>
        <end position="389"/>
    </location>
</feature>
<dbReference type="eggNOG" id="COG0683">
    <property type="taxonomic scope" value="Bacteria"/>
</dbReference>
<comment type="similarity">
    <text evidence="1">Belongs to the leucine-binding protein family.</text>
</comment>
<dbReference type="PANTHER" id="PTHR30483">
    <property type="entry name" value="LEUCINE-SPECIFIC-BINDING PROTEIN"/>
    <property type="match status" value="1"/>
</dbReference>
<protein>
    <submittedName>
        <fullName evidence="6">Branched-chain amino acid ABC transporter substrate-binding protein</fullName>
    </submittedName>
</protein>
<keyword evidence="2" id="KW-0813">Transport</keyword>
<evidence type="ECO:0000256" key="1">
    <source>
        <dbReference type="ARBA" id="ARBA00010062"/>
    </source>
</evidence>